<organism evidence="1 2">
    <name type="scientific">Halobacillus mangrovi</name>
    <dbReference type="NCBI Taxonomy" id="402384"/>
    <lineage>
        <taxon>Bacteria</taxon>
        <taxon>Bacillati</taxon>
        <taxon>Bacillota</taxon>
        <taxon>Bacilli</taxon>
        <taxon>Bacillales</taxon>
        <taxon>Bacillaceae</taxon>
        <taxon>Halobacillus</taxon>
    </lineage>
</organism>
<protein>
    <recommendedName>
        <fullName evidence="3">VOC domain-containing protein</fullName>
    </recommendedName>
</protein>
<sequence length="115" mass="13168">MKLLGYRHVTVSEESEQMVDFFENKLGLANSWIETGKYSGGVFKSENSWLEFWSKSEDMPEMTMLQLIVDDADEFADRIKTSGVELYGPVEERGEKIYSMTAPNRMPVTIQSSIK</sequence>
<name>A0A1W5ZTJ9_9BACI</name>
<dbReference type="AlphaFoldDB" id="A0A1W5ZTJ9"/>
<dbReference type="OrthoDB" id="2691474at2"/>
<proteinExistence type="predicted"/>
<dbReference type="RefSeq" id="WP_085029100.1">
    <property type="nucleotide sequence ID" value="NZ_CP020772.1"/>
</dbReference>
<dbReference type="SUPFAM" id="SSF54593">
    <property type="entry name" value="Glyoxalase/Bleomycin resistance protein/Dihydroxybiphenyl dioxygenase"/>
    <property type="match status" value="1"/>
</dbReference>
<dbReference type="Gene3D" id="3.10.180.10">
    <property type="entry name" value="2,3-Dihydroxybiphenyl 1,2-Dioxygenase, domain 1"/>
    <property type="match status" value="1"/>
</dbReference>
<reference evidence="1 2" key="1">
    <citation type="submission" date="2017-04" db="EMBL/GenBank/DDBJ databases">
        <title>The whole genome sequencing and assembly of Halobacillus mangrovi strain.</title>
        <authorList>
            <person name="Lee S.-J."/>
            <person name="Park M.-K."/>
            <person name="Kim J.-Y."/>
            <person name="Lee Y.-J."/>
            <person name="Yi H."/>
            <person name="Bahn Y.-S."/>
            <person name="Kim J.F."/>
            <person name="Lee D.-W."/>
        </authorList>
    </citation>
    <scope>NUCLEOTIDE SEQUENCE [LARGE SCALE GENOMIC DNA]</scope>
    <source>
        <strain evidence="1 2">KTB 131</strain>
    </source>
</reference>
<dbReference type="STRING" id="402384.HM131_07125"/>
<gene>
    <name evidence="1" type="ORF">HM131_07125</name>
</gene>
<evidence type="ECO:0000313" key="1">
    <source>
        <dbReference type="EMBL" id="ARI76622.1"/>
    </source>
</evidence>
<dbReference type="Proteomes" id="UP000192527">
    <property type="component" value="Chromosome"/>
</dbReference>
<dbReference type="EMBL" id="CP020772">
    <property type="protein sequence ID" value="ARI76622.1"/>
    <property type="molecule type" value="Genomic_DNA"/>
</dbReference>
<dbReference type="InterPro" id="IPR029068">
    <property type="entry name" value="Glyas_Bleomycin-R_OHBP_Dase"/>
</dbReference>
<evidence type="ECO:0000313" key="2">
    <source>
        <dbReference type="Proteomes" id="UP000192527"/>
    </source>
</evidence>
<evidence type="ECO:0008006" key="3">
    <source>
        <dbReference type="Google" id="ProtNLM"/>
    </source>
</evidence>
<dbReference type="KEGG" id="hmn:HM131_07125"/>
<accession>A0A1W5ZTJ9</accession>
<keyword evidence="2" id="KW-1185">Reference proteome</keyword>